<dbReference type="InterPro" id="IPR029060">
    <property type="entry name" value="PIN-like_dom_sf"/>
</dbReference>
<evidence type="ECO:0000256" key="1">
    <source>
        <dbReference type="ARBA" id="ARBA00001946"/>
    </source>
</evidence>
<dbReference type="PANTHER" id="PTHR33653">
    <property type="entry name" value="RIBONUCLEASE VAPC2"/>
    <property type="match status" value="1"/>
</dbReference>
<reference evidence="9 10" key="1">
    <citation type="submission" date="2023-08" db="EMBL/GenBank/DDBJ databases">
        <title>Phytohabitans sansha sp. nov., isolated from marine sediment.</title>
        <authorList>
            <person name="Zhao Y."/>
            <person name="Yi K."/>
        </authorList>
    </citation>
    <scope>NUCLEOTIDE SEQUENCE [LARGE SCALE GENOMIC DNA]</scope>
    <source>
        <strain evidence="9 10">ZYX-F-186</strain>
    </source>
</reference>
<keyword evidence="6" id="KW-0460">Magnesium</keyword>
<evidence type="ECO:0000256" key="2">
    <source>
        <dbReference type="ARBA" id="ARBA00022649"/>
    </source>
</evidence>
<evidence type="ECO:0000256" key="4">
    <source>
        <dbReference type="ARBA" id="ARBA00022723"/>
    </source>
</evidence>
<evidence type="ECO:0000313" key="10">
    <source>
        <dbReference type="Proteomes" id="UP001230908"/>
    </source>
</evidence>
<evidence type="ECO:0000313" key="9">
    <source>
        <dbReference type="EMBL" id="MDQ7906012.1"/>
    </source>
</evidence>
<evidence type="ECO:0000256" key="6">
    <source>
        <dbReference type="ARBA" id="ARBA00022842"/>
    </source>
</evidence>
<dbReference type="CDD" id="cd18732">
    <property type="entry name" value="PIN_MtVapC4-C5_like"/>
    <property type="match status" value="1"/>
</dbReference>
<protein>
    <submittedName>
        <fullName evidence="9">Type II toxin-antitoxin system VapC family toxin</fullName>
    </submittedName>
</protein>
<dbReference type="Gene3D" id="3.40.50.1010">
    <property type="entry name" value="5'-nuclease"/>
    <property type="match status" value="1"/>
</dbReference>
<dbReference type="InterPro" id="IPR050556">
    <property type="entry name" value="Type_II_TA_system_RNase"/>
</dbReference>
<dbReference type="Pfam" id="PF01850">
    <property type="entry name" value="PIN"/>
    <property type="match status" value="1"/>
</dbReference>
<sequence>MSGKPPTRGLADTKILIHHSNLDAADLPDELFISAITLAELSAGPYYADDPVERSLRVNLLQHVESTFEPLPFDTEAARAFGLLSASVLAAGRKPRRRADLMIASTALVNQLPLYTTNPDDFAGLDSLLDVVAVRRPETPA</sequence>
<dbReference type="PANTHER" id="PTHR33653:SF1">
    <property type="entry name" value="RIBONUCLEASE VAPC2"/>
    <property type="match status" value="1"/>
</dbReference>
<gene>
    <name evidence="9" type="ORF">RB614_15980</name>
</gene>
<name>A0ABU0ZG20_9ACTN</name>
<dbReference type="Proteomes" id="UP001230908">
    <property type="component" value="Unassembled WGS sequence"/>
</dbReference>
<comment type="caution">
    <text evidence="9">The sequence shown here is derived from an EMBL/GenBank/DDBJ whole genome shotgun (WGS) entry which is preliminary data.</text>
</comment>
<comment type="similarity">
    <text evidence="7">Belongs to the PINc/VapC protein family.</text>
</comment>
<accession>A0ABU0ZG20</accession>
<keyword evidence="4" id="KW-0479">Metal-binding</keyword>
<comment type="cofactor">
    <cofactor evidence="1">
        <name>Mg(2+)</name>
        <dbReference type="ChEBI" id="CHEBI:18420"/>
    </cofactor>
</comment>
<evidence type="ECO:0000256" key="7">
    <source>
        <dbReference type="ARBA" id="ARBA00038093"/>
    </source>
</evidence>
<dbReference type="InterPro" id="IPR002716">
    <property type="entry name" value="PIN_dom"/>
</dbReference>
<keyword evidence="3" id="KW-0540">Nuclease</keyword>
<dbReference type="EMBL" id="JAVHUY010000013">
    <property type="protein sequence ID" value="MDQ7906012.1"/>
    <property type="molecule type" value="Genomic_DNA"/>
</dbReference>
<keyword evidence="5" id="KW-0378">Hydrolase</keyword>
<feature type="domain" description="PIN" evidence="8">
    <location>
        <begin position="22"/>
        <end position="123"/>
    </location>
</feature>
<evidence type="ECO:0000256" key="3">
    <source>
        <dbReference type="ARBA" id="ARBA00022722"/>
    </source>
</evidence>
<keyword evidence="10" id="KW-1185">Reference proteome</keyword>
<keyword evidence="2" id="KW-1277">Toxin-antitoxin system</keyword>
<proteinExistence type="inferred from homology"/>
<evidence type="ECO:0000256" key="5">
    <source>
        <dbReference type="ARBA" id="ARBA00022801"/>
    </source>
</evidence>
<organism evidence="9 10">
    <name type="scientific">Phytohabitans maris</name>
    <dbReference type="NCBI Taxonomy" id="3071409"/>
    <lineage>
        <taxon>Bacteria</taxon>
        <taxon>Bacillati</taxon>
        <taxon>Actinomycetota</taxon>
        <taxon>Actinomycetes</taxon>
        <taxon>Micromonosporales</taxon>
        <taxon>Micromonosporaceae</taxon>
    </lineage>
</organism>
<evidence type="ECO:0000259" key="8">
    <source>
        <dbReference type="Pfam" id="PF01850"/>
    </source>
</evidence>
<dbReference type="RefSeq" id="WP_308713280.1">
    <property type="nucleotide sequence ID" value="NZ_JAVHUY010000013.1"/>
</dbReference>
<dbReference type="SUPFAM" id="SSF88723">
    <property type="entry name" value="PIN domain-like"/>
    <property type="match status" value="1"/>
</dbReference>